<protein>
    <submittedName>
        <fullName evidence="3">Uncharacterized protein</fullName>
    </submittedName>
</protein>
<evidence type="ECO:0000313" key="3">
    <source>
        <dbReference type="EMBL" id="KAJ7730573.1"/>
    </source>
</evidence>
<evidence type="ECO:0000313" key="4">
    <source>
        <dbReference type="Proteomes" id="UP001215598"/>
    </source>
</evidence>
<keyword evidence="4" id="KW-1185">Reference proteome</keyword>
<gene>
    <name evidence="3" type="ORF">B0H16DRAFT_1733730</name>
</gene>
<feature type="coiled-coil region" evidence="1">
    <location>
        <begin position="152"/>
        <end position="179"/>
    </location>
</feature>
<comment type="caution">
    <text evidence="3">The sequence shown here is derived from an EMBL/GenBank/DDBJ whole genome shotgun (WGS) entry which is preliminary data.</text>
</comment>
<feature type="compositionally biased region" description="Low complexity" evidence="2">
    <location>
        <begin position="54"/>
        <end position="78"/>
    </location>
</feature>
<keyword evidence="1" id="KW-0175">Coiled coil</keyword>
<proteinExistence type="predicted"/>
<dbReference type="Proteomes" id="UP001215598">
    <property type="component" value="Unassembled WGS sequence"/>
</dbReference>
<sequence>MNHGEVPTAPSGVPDQCSQAPPDSLSSENENFYDISPNFDVPSIEYSPPQDGTSPPVSSLSSAPDLSSTKSLGSSASSRCTSEALGSSASSRCTSEALDMPGGYDCARSSADSTKCIPNAVSRILAPLFERLQGLLFGNCDLYEPLINVSTHAAYRAEMAEQTRRLLHAEAEIAALKIKRKEEKTPCSRVSPICYCETKW</sequence>
<evidence type="ECO:0000256" key="1">
    <source>
        <dbReference type="SAM" id="Coils"/>
    </source>
</evidence>
<evidence type="ECO:0000256" key="2">
    <source>
        <dbReference type="SAM" id="MobiDB-lite"/>
    </source>
</evidence>
<feature type="region of interest" description="Disordered" evidence="2">
    <location>
        <begin position="1"/>
        <end position="81"/>
    </location>
</feature>
<dbReference type="EMBL" id="JARKIB010000158">
    <property type="protein sequence ID" value="KAJ7730573.1"/>
    <property type="molecule type" value="Genomic_DNA"/>
</dbReference>
<accession>A0AAD7HYZ2</accession>
<name>A0AAD7HYZ2_9AGAR</name>
<feature type="compositionally biased region" description="Polar residues" evidence="2">
    <location>
        <begin position="16"/>
        <end position="30"/>
    </location>
</feature>
<reference evidence="3" key="1">
    <citation type="submission" date="2023-03" db="EMBL/GenBank/DDBJ databases">
        <title>Massive genome expansion in bonnet fungi (Mycena s.s.) driven by repeated elements and novel gene families across ecological guilds.</title>
        <authorList>
            <consortium name="Lawrence Berkeley National Laboratory"/>
            <person name="Harder C.B."/>
            <person name="Miyauchi S."/>
            <person name="Viragh M."/>
            <person name="Kuo A."/>
            <person name="Thoen E."/>
            <person name="Andreopoulos B."/>
            <person name="Lu D."/>
            <person name="Skrede I."/>
            <person name="Drula E."/>
            <person name="Henrissat B."/>
            <person name="Morin E."/>
            <person name="Kohler A."/>
            <person name="Barry K."/>
            <person name="LaButti K."/>
            <person name="Morin E."/>
            <person name="Salamov A."/>
            <person name="Lipzen A."/>
            <person name="Mereny Z."/>
            <person name="Hegedus B."/>
            <person name="Baldrian P."/>
            <person name="Stursova M."/>
            <person name="Weitz H."/>
            <person name="Taylor A."/>
            <person name="Grigoriev I.V."/>
            <person name="Nagy L.G."/>
            <person name="Martin F."/>
            <person name="Kauserud H."/>
        </authorList>
    </citation>
    <scope>NUCLEOTIDE SEQUENCE</scope>
    <source>
        <strain evidence="3">CBHHK182m</strain>
    </source>
</reference>
<organism evidence="3 4">
    <name type="scientific">Mycena metata</name>
    <dbReference type="NCBI Taxonomy" id="1033252"/>
    <lineage>
        <taxon>Eukaryota</taxon>
        <taxon>Fungi</taxon>
        <taxon>Dikarya</taxon>
        <taxon>Basidiomycota</taxon>
        <taxon>Agaricomycotina</taxon>
        <taxon>Agaricomycetes</taxon>
        <taxon>Agaricomycetidae</taxon>
        <taxon>Agaricales</taxon>
        <taxon>Marasmiineae</taxon>
        <taxon>Mycenaceae</taxon>
        <taxon>Mycena</taxon>
    </lineage>
</organism>
<dbReference type="AlphaFoldDB" id="A0AAD7HYZ2"/>